<organism evidence="1 2">
    <name type="scientific">Panagrolaimus sp. PS1159</name>
    <dbReference type="NCBI Taxonomy" id="55785"/>
    <lineage>
        <taxon>Eukaryota</taxon>
        <taxon>Metazoa</taxon>
        <taxon>Ecdysozoa</taxon>
        <taxon>Nematoda</taxon>
        <taxon>Chromadorea</taxon>
        <taxon>Rhabditida</taxon>
        <taxon>Tylenchina</taxon>
        <taxon>Panagrolaimomorpha</taxon>
        <taxon>Panagrolaimoidea</taxon>
        <taxon>Panagrolaimidae</taxon>
        <taxon>Panagrolaimus</taxon>
    </lineage>
</organism>
<accession>A0AC35F5Z0</accession>
<evidence type="ECO:0000313" key="1">
    <source>
        <dbReference type="Proteomes" id="UP000887580"/>
    </source>
</evidence>
<reference evidence="2" key="1">
    <citation type="submission" date="2022-11" db="UniProtKB">
        <authorList>
            <consortium name="WormBaseParasite"/>
        </authorList>
    </citation>
    <scope>IDENTIFICATION</scope>
</reference>
<sequence length="160" mass="17775">MKVLIILSILSVSYGLRSPYEKSFENVKIGKLSKESHPLTFCAICNIASPVPCWECPDIDDLPLCDLLNEYEDYSNSNLNLSEHLNIDYNTFKENCANGQGEYYFGEVTANLNISIGACVKCNLVVKLVQFIQDEALNQGLINALEGICPLIKNVSPFFG</sequence>
<evidence type="ECO:0000313" key="2">
    <source>
        <dbReference type="WBParaSite" id="PS1159_v2.g14069.t1"/>
    </source>
</evidence>
<dbReference type="WBParaSite" id="PS1159_v2.g14069.t1">
    <property type="protein sequence ID" value="PS1159_v2.g14069.t1"/>
    <property type="gene ID" value="PS1159_v2.g14069"/>
</dbReference>
<dbReference type="Proteomes" id="UP000887580">
    <property type="component" value="Unplaced"/>
</dbReference>
<name>A0AC35F5Z0_9BILA</name>
<proteinExistence type="predicted"/>
<protein>
    <submittedName>
        <fullName evidence="2">Saposin B-type domain-containing protein</fullName>
    </submittedName>
</protein>